<feature type="compositionally biased region" description="Polar residues" evidence="1">
    <location>
        <begin position="43"/>
        <end position="52"/>
    </location>
</feature>
<dbReference type="InterPro" id="IPR016656">
    <property type="entry name" value="TFIIE-bsu"/>
</dbReference>
<dbReference type="FunCoup" id="A0A1Y1UR15">
    <property type="interactions" value="395"/>
</dbReference>
<feature type="region of interest" description="Disordered" evidence="1">
    <location>
        <begin position="1"/>
        <end position="52"/>
    </location>
</feature>
<feature type="compositionally biased region" description="Low complexity" evidence="1">
    <location>
        <begin position="10"/>
        <end position="21"/>
    </location>
</feature>
<gene>
    <name evidence="2" type="ORF">BD324DRAFT_611003</name>
</gene>
<dbReference type="AlphaFoldDB" id="A0A1Y1UR15"/>
<name>A0A1Y1UR15_9TREE</name>
<organism evidence="2 3">
    <name type="scientific">Kockovaella imperatae</name>
    <dbReference type="NCBI Taxonomy" id="4999"/>
    <lineage>
        <taxon>Eukaryota</taxon>
        <taxon>Fungi</taxon>
        <taxon>Dikarya</taxon>
        <taxon>Basidiomycota</taxon>
        <taxon>Agaricomycotina</taxon>
        <taxon>Tremellomycetes</taxon>
        <taxon>Tremellales</taxon>
        <taxon>Cuniculitremaceae</taxon>
        <taxon>Kockovaella</taxon>
    </lineage>
</organism>
<dbReference type="Proteomes" id="UP000193218">
    <property type="component" value="Unassembled WGS sequence"/>
</dbReference>
<dbReference type="InParanoid" id="A0A1Y1UR15"/>
<proteinExistence type="predicted"/>
<evidence type="ECO:0000313" key="2">
    <source>
        <dbReference type="EMBL" id="ORX40493.1"/>
    </source>
</evidence>
<protein>
    <recommendedName>
        <fullName evidence="4">Transcription initiation factor IIE subunit beta</fullName>
    </recommendedName>
</protein>
<dbReference type="PANTHER" id="PTHR12716">
    <property type="entry name" value="TRANSCRIPTION INITIATION FACTOR IIE, BETA SUBUNIT"/>
    <property type="match status" value="1"/>
</dbReference>
<dbReference type="RefSeq" id="XP_021874172.1">
    <property type="nucleotide sequence ID" value="XM_022014232.1"/>
</dbReference>
<dbReference type="GO" id="GO:0001097">
    <property type="term" value="F:TFIIH-class transcription factor complex binding"/>
    <property type="evidence" value="ECO:0007669"/>
    <property type="project" value="TreeGrafter"/>
</dbReference>
<dbReference type="OrthoDB" id="3907302at2759"/>
<evidence type="ECO:0000256" key="1">
    <source>
        <dbReference type="SAM" id="MobiDB-lite"/>
    </source>
</evidence>
<dbReference type="GeneID" id="33556040"/>
<accession>A0A1Y1UR15</accession>
<evidence type="ECO:0000313" key="3">
    <source>
        <dbReference type="Proteomes" id="UP000193218"/>
    </source>
</evidence>
<evidence type="ECO:0008006" key="4">
    <source>
        <dbReference type="Google" id="ProtNLM"/>
    </source>
</evidence>
<sequence>MQPMKRKTPSGHSPSPAPGSGKPFVKPEPVEHEVKKQRFTAGPSFQSGPGTGSSVNALGTAVMQMSAHLKAVGTLGYQDAYFHAQAEFPSHDPVKVLEMLKRLERVIFNDVNQVFSYNPELTLANEAQIRGYIRTNSTPTQPVLLRSIREALPPNGTSIIEDLERRGEIQVMRSLTGQFKDPPLPRLGRKNILGLKINDSGNGGSRMRSLWWDDLRERDRAGKRADDDFIFAWDDVVITEADDIVRLLEKENLGAGSAMPAAPKIVAQAPAKKKKTRRGPLKISNVHMKEQGIDFSKDYEGPS</sequence>
<dbReference type="STRING" id="4999.A0A1Y1UR15"/>
<reference evidence="2 3" key="1">
    <citation type="submission" date="2017-03" db="EMBL/GenBank/DDBJ databases">
        <title>Widespread Adenine N6-methylation of Active Genes in Fungi.</title>
        <authorList>
            <consortium name="DOE Joint Genome Institute"/>
            <person name="Mondo S.J."/>
            <person name="Dannebaum R.O."/>
            <person name="Kuo R.C."/>
            <person name="Louie K.B."/>
            <person name="Bewick A.J."/>
            <person name="Labutti K."/>
            <person name="Haridas S."/>
            <person name="Kuo A."/>
            <person name="Salamov A."/>
            <person name="Ahrendt S.R."/>
            <person name="Lau R."/>
            <person name="Bowen B.P."/>
            <person name="Lipzen A."/>
            <person name="Sullivan W."/>
            <person name="Andreopoulos W.B."/>
            <person name="Clum A."/>
            <person name="Lindquist E."/>
            <person name="Daum C."/>
            <person name="Northen T.R."/>
            <person name="Ramamoorthy G."/>
            <person name="Schmitz R.J."/>
            <person name="Gryganskyi A."/>
            <person name="Culley D."/>
            <person name="Magnuson J."/>
            <person name="James T.Y."/>
            <person name="O'Malley M.A."/>
            <person name="Stajich J.E."/>
            <person name="Spatafora J.W."/>
            <person name="Visel A."/>
            <person name="Grigoriev I.V."/>
        </authorList>
    </citation>
    <scope>NUCLEOTIDE SEQUENCE [LARGE SCALE GENOMIC DNA]</scope>
    <source>
        <strain evidence="2 3">NRRL Y-17943</strain>
    </source>
</reference>
<dbReference type="GO" id="GO:0005673">
    <property type="term" value="C:transcription factor TFIIE complex"/>
    <property type="evidence" value="ECO:0007669"/>
    <property type="project" value="InterPro"/>
</dbReference>
<dbReference type="EMBL" id="NBSH01000001">
    <property type="protein sequence ID" value="ORX40493.1"/>
    <property type="molecule type" value="Genomic_DNA"/>
</dbReference>
<dbReference type="PANTHER" id="PTHR12716:SF8">
    <property type="entry name" value="TRANSCRIPTION INITIATION FACTOR IIE SUBUNIT BETA"/>
    <property type="match status" value="1"/>
</dbReference>
<keyword evidence="3" id="KW-1185">Reference proteome</keyword>
<comment type="caution">
    <text evidence="2">The sequence shown here is derived from an EMBL/GenBank/DDBJ whole genome shotgun (WGS) entry which is preliminary data.</text>
</comment>
<dbReference type="GO" id="GO:0006367">
    <property type="term" value="P:transcription initiation at RNA polymerase II promoter"/>
    <property type="evidence" value="ECO:0007669"/>
    <property type="project" value="InterPro"/>
</dbReference>